<dbReference type="RefSeq" id="WP_184015728.1">
    <property type="nucleotide sequence ID" value="NZ_JACIJC010000001.1"/>
</dbReference>
<comment type="caution">
    <text evidence="1">The sequence shown here is derived from an EMBL/GenBank/DDBJ whole genome shotgun (WGS) entry which is preliminary data.</text>
</comment>
<gene>
    <name evidence="1" type="ORF">FHS49_000958</name>
</gene>
<keyword evidence="2" id="KW-1185">Reference proteome</keyword>
<evidence type="ECO:0000313" key="1">
    <source>
        <dbReference type="EMBL" id="MBB5684967.1"/>
    </source>
</evidence>
<dbReference type="AlphaFoldDB" id="A0A7W9AFZ8"/>
<organism evidence="1 2">
    <name type="scientific">Sphingobium boeckii</name>
    <dbReference type="NCBI Taxonomy" id="1082345"/>
    <lineage>
        <taxon>Bacteria</taxon>
        <taxon>Pseudomonadati</taxon>
        <taxon>Pseudomonadota</taxon>
        <taxon>Alphaproteobacteria</taxon>
        <taxon>Sphingomonadales</taxon>
        <taxon>Sphingomonadaceae</taxon>
        <taxon>Sphingobium</taxon>
    </lineage>
</organism>
<proteinExistence type="predicted"/>
<sequence>MTSNTPPLTLEAVLDHFQMEEIHDGDVLARYVQAHPQFALQLIDLSRLIATSGVEDESPLSATEQSRIDTAWIAHKAAGPEVPPAGDPLAALVGEPSKALARKLGVPRQVITCFREHKVKASSVPGHVLQDFADALNVPAAHVIAAMQQPPSMAMGRSYKSDGKPGSGEQDTFEQVLIDAGVSETDRARLLAGVA</sequence>
<dbReference type="Proteomes" id="UP000549617">
    <property type="component" value="Unassembled WGS sequence"/>
</dbReference>
<name>A0A7W9AFZ8_9SPHN</name>
<reference evidence="1 2" key="1">
    <citation type="submission" date="2020-08" db="EMBL/GenBank/DDBJ databases">
        <title>Genomic Encyclopedia of Type Strains, Phase IV (KMG-IV): sequencing the most valuable type-strain genomes for metagenomic binning, comparative biology and taxonomic classification.</title>
        <authorList>
            <person name="Goeker M."/>
        </authorList>
    </citation>
    <scope>NUCLEOTIDE SEQUENCE [LARGE SCALE GENOMIC DNA]</scope>
    <source>
        <strain evidence="1 2">DSM 25079</strain>
    </source>
</reference>
<dbReference type="EMBL" id="JACIJC010000001">
    <property type="protein sequence ID" value="MBB5684967.1"/>
    <property type="molecule type" value="Genomic_DNA"/>
</dbReference>
<evidence type="ECO:0000313" key="2">
    <source>
        <dbReference type="Proteomes" id="UP000549617"/>
    </source>
</evidence>
<accession>A0A7W9AFZ8</accession>
<protein>
    <submittedName>
        <fullName evidence="1">Uncharacterized protein</fullName>
    </submittedName>
</protein>